<sequence length="428" mass="46134">MTVLDRDELPSDARNRKGVPQARHGHALLIGGRLALEKVFPGLTAELTASGAVPWDPGNDLMFHQMGAFRIPYPTGMLGVSLTRAFLEFSLRRRVSALPNAELRGGASVTGVTGVTGQVTGVELDNGEVIPADLVVDATGRSDRGDRWLEHVGCPAPEVDTVKIDVGYTSRLLHRLPGDQLTEQGGLIYLMASISPNDKRAAAAFAVEGDRWLVTLGGWHRTYAPTDPAGFAEFAAGLPVSHMSDLLARSKPVDDGDAVRYTYPHARRRFFERLSQPPAGYVAIGDAVCSFNPLYGQGMTVAILEALELGECLDRVGGPTAMMTRKYFRAVGKLLEMPWRIATAGDFIFPETVGPKAFGTDLANWYVGQVTRASHTSVDVHRVMLEVQQMLAPPSALMRPTVIARSLRAARRSPAVGAASTRVQSAVP</sequence>
<comment type="caution">
    <text evidence="2">The sequence shown here is derived from an EMBL/GenBank/DDBJ whole genome shotgun (WGS) entry which is preliminary data.</text>
</comment>
<name>A0A2T7T599_9ACTN</name>
<dbReference type="InterPro" id="IPR036188">
    <property type="entry name" value="FAD/NAD-bd_sf"/>
</dbReference>
<evidence type="ECO:0000256" key="1">
    <source>
        <dbReference type="SAM" id="MobiDB-lite"/>
    </source>
</evidence>
<dbReference type="STRING" id="1440053.GCA_000718095_00543"/>
<reference evidence="2 3" key="1">
    <citation type="submission" date="2013-12" db="EMBL/GenBank/DDBJ databases">
        <title>Annotated genome of Streptomyces scopuliridis.</title>
        <authorList>
            <person name="Olson J.B."/>
        </authorList>
    </citation>
    <scope>NUCLEOTIDE SEQUENCE [LARGE SCALE GENOMIC DNA]</scope>
    <source>
        <strain evidence="2 3">RB72</strain>
    </source>
</reference>
<accession>A0A2T7T599</accession>
<dbReference type="Gene3D" id="3.50.50.60">
    <property type="entry name" value="FAD/NAD(P)-binding domain"/>
    <property type="match status" value="1"/>
</dbReference>
<feature type="compositionally biased region" description="Basic and acidic residues" evidence="1">
    <location>
        <begin position="1"/>
        <end position="15"/>
    </location>
</feature>
<evidence type="ECO:0000313" key="2">
    <source>
        <dbReference type="EMBL" id="PVE10303.1"/>
    </source>
</evidence>
<dbReference type="RefSeq" id="WP_206300681.1">
    <property type="nucleotide sequence ID" value="NZ_AZSP01000219.1"/>
</dbReference>
<keyword evidence="3" id="KW-1185">Reference proteome</keyword>
<evidence type="ECO:0008006" key="4">
    <source>
        <dbReference type="Google" id="ProtNLM"/>
    </source>
</evidence>
<dbReference type="SUPFAM" id="SSF51905">
    <property type="entry name" value="FAD/NAD(P)-binding domain"/>
    <property type="match status" value="1"/>
</dbReference>
<organism evidence="2 3">
    <name type="scientific">Streptomyces scopuliridis RB72</name>
    <dbReference type="NCBI Taxonomy" id="1440053"/>
    <lineage>
        <taxon>Bacteria</taxon>
        <taxon>Bacillati</taxon>
        <taxon>Actinomycetota</taxon>
        <taxon>Actinomycetes</taxon>
        <taxon>Kitasatosporales</taxon>
        <taxon>Streptomycetaceae</taxon>
        <taxon>Streptomyces</taxon>
    </lineage>
</organism>
<dbReference type="AlphaFoldDB" id="A0A2T7T599"/>
<dbReference type="EMBL" id="AZSP01000219">
    <property type="protein sequence ID" value="PVE10303.1"/>
    <property type="molecule type" value="Genomic_DNA"/>
</dbReference>
<dbReference type="Proteomes" id="UP000245992">
    <property type="component" value="Unassembled WGS sequence"/>
</dbReference>
<evidence type="ECO:0000313" key="3">
    <source>
        <dbReference type="Proteomes" id="UP000245992"/>
    </source>
</evidence>
<gene>
    <name evidence="2" type="ORF">Y717_35350</name>
</gene>
<feature type="region of interest" description="Disordered" evidence="1">
    <location>
        <begin position="1"/>
        <end position="20"/>
    </location>
</feature>
<proteinExistence type="predicted"/>
<protein>
    <recommendedName>
        <fullName evidence="4">FAD-binding domain-containing protein</fullName>
    </recommendedName>
</protein>